<proteinExistence type="inferred from homology"/>
<comment type="similarity">
    <text evidence="1">Belongs to the membrane fusion protein (MFP) (TC 8.A.1) family.</text>
</comment>
<feature type="domain" description="CzcB-like barrel-sandwich hybrid" evidence="5">
    <location>
        <begin position="72"/>
        <end position="216"/>
    </location>
</feature>
<dbReference type="Pfam" id="PF25973">
    <property type="entry name" value="BSH_CzcB"/>
    <property type="match status" value="1"/>
</dbReference>
<evidence type="ECO:0000256" key="3">
    <source>
        <dbReference type="SAM" id="Coils"/>
    </source>
</evidence>
<dbReference type="GO" id="GO:0022857">
    <property type="term" value="F:transmembrane transporter activity"/>
    <property type="evidence" value="ECO:0007669"/>
    <property type="project" value="InterPro"/>
</dbReference>
<dbReference type="PANTHER" id="PTHR30097:SF4">
    <property type="entry name" value="SLR6042 PROTEIN"/>
    <property type="match status" value="1"/>
</dbReference>
<dbReference type="SUPFAM" id="SSF111369">
    <property type="entry name" value="HlyD-like secretion proteins"/>
    <property type="match status" value="1"/>
</dbReference>
<evidence type="ECO:0000256" key="2">
    <source>
        <dbReference type="ARBA" id="ARBA00022448"/>
    </source>
</evidence>
<dbReference type="AlphaFoldDB" id="A0A9D9N4S8"/>
<dbReference type="GO" id="GO:0015679">
    <property type="term" value="P:plasma membrane copper ion transport"/>
    <property type="evidence" value="ECO:0007669"/>
    <property type="project" value="TreeGrafter"/>
</dbReference>
<dbReference type="Gene3D" id="2.40.30.170">
    <property type="match status" value="1"/>
</dbReference>
<reference evidence="6" key="1">
    <citation type="submission" date="2020-10" db="EMBL/GenBank/DDBJ databases">
        <authorList>
            <person name="Gilroy R."/>
        </authorList>
    </citation>
    <scope>NUCLEOTIDE SEQUENCE</scope>
    <source>
        <strain evidence="6">G3-3990</strain>
    </source>
</reference>
<evidence type="ECO:0000313" key="7">
    <source>
        <dbReference type="Proteomes" id="UP000823641"/>
    </source>
</evidence>
<feature type="coiled-coil region" evidence="3">
    <location>
        <begin position="108"/>
        <end position="135"/>
    </location>
</feature>
<dbReference type="InterPro" id="IPR058647">
    <property type="entry name" value="BSH_CzcB-like"/>
</dbReference>
<dbReference type="Proteomes" id="UP000823641">
    <property type="component" value="Unassembled WGS sequence"/>
</dbReference>
<dbReference type="Gene3D" id="2.40.50.100">
    <property type="match status" value="1"/>
</dbReference>
<dbReference type="GO" id="GO:0030313">
    <property type="term" value="C:cell envelope"/>
    <property type="evidence" value="ECO:0007669"/>
    <property type="project" value="TreeGrafter"/>
</dbReference>
<dbReference type="GO" id="GO:0016020">
    <property type="term" value="C:membrane"/>
    <property type="evidence" value="ECO:0007669"/>
    <property type="project" value="InterPro"/>
</dbReference>
<dbReference type="GO" id="GO:0060003">
    <property type="term" value="P:copper ion export"/>
    <property type="evidence" value="ECO:0007669"/>
    <property type="project" value="TreeGrafter"/>
</dbReference>
<feature type="region of interest" description="Disordered" evidence="4">
    <location>
        <begin position="22"/>
        <end position="48"/>
    </location>
</feature>
<sequence>MKAIFYLAISLYMVACNQPKQETSEATPSPVSTHIETETKPDSTTTDAVSGATNVANATTFNGIFIVAPQQQATVSALMGGIVESTSLLVGKSVKKGDVIAVLDNPEFINLQQSYLDATAQLEFLEKEYQRQQNLVAQDAASEKQFQQSKADFLSVKSKSEALAAQLSLLGVDVNDLQTNGMITRMEIQAPLSGSITTTNVNIGKYLNPGDPICDIIDNSHLLIQLTAYEKDIRSLHVGNRLEFRVNGMGEENFEAEIISINQKVDNENRSIKVFARPLETRSDFCAGMYVNQKSRIINTFAE</sequence>
<dbReference type="PANTHER" id="PTHR30097">
    <property type="entry name" value="CATION EFFLUX SYSTEM PROTEIN CUSB"/>
    <property type="match status" value="1"/>
</dbReference>
<evidence type="ECO:0000313" key="6">
    <source>
        <dbReference type="EMBL" id="MBO8460279.1"/>
    </source>
</evidence>
<dbReference type="InterPro" id="IPR051909">
    <property type="entry name" value="MFP_Cation_Efflux"/>
</dbReference>
<evidence type="ECO:0000256" key="1">
    <source>
        <dbReference type="ARBA" id="ARBA00009477"/>
    </source>
</evidence>
<reference evidence="6" key="2">
    <citation type="journal article" date="2021" name="PeerJ">
        <title>Extensive microbial diversity within the chicken gut microbiome revealed by metagenomics and culture.</title>
        <authorList>
            <person name="Gilroy R."/>
            <person name="Ravi A."/>
            <person name="Getino M."/>
            <person name="Pursley I."/>
            <person name="Horton D.L."/>
            <person name="Alikhan N.F."/>
            <person name="Baker D."/>
            <person name="Gharbi K."/>
            <person name="Hall N."/>
            <person name="Watson M."/>
            <person name="Adriaenssens E.M."/>
            <person name="Foster-Nyarko E."/>
            <person name="Jarju S."/>
            <person name="Secka A."/>
            <person name="Antonio M."/>
            <person name="Oren A."/>
            <person name="Chaudhuri R.R."/>
            <person name="La Ragione R."/>
            <person name="Hildebrand F."/>
            <person name="Pallen M.J."/>
        </authorList>
    </citation>
    <scope>NUCLEOTIDE SEQUENCE</scope>
    <source>
        <strain evidence="6">G3-3990</strain>
    </source>
</reference>
<keyword evidence="3" id="KW-0175">Coiled coil</keyword>
<gene>
    <name evidence="6" type="ORF">IAA73_08110</name>
</gene>
<evidence type="ECO:0000256" key="4">
    <source>
        <dbReference type="SAM" id="MobiDB-lite"/>
    </source>
</evidence>
<dbReference type="Gene3D" id="1.10.287.470">
    <property type="entry name" value="Helix hairpin bin"/>
    <property type="match status" value="1"/>
</dbReference>
<protein>
    <submittedName>
        <fullName evidence="6">Efflux RND transporter periplasmic adaptor subunit</fullName>
    </submittedName>
</protein>
<organism evidence="6 7">
    <name type="scientific">Candidatus Gallipaludibacter merdavium</name>
    <dbReference type="NCBI Taxonomy" id="2840839"/>
    <lineage>
        <taxon>Bacteria</taxon>
        <taxon>Pseudomonadati</taxon>
        <taxon>Bacteroidota</taxon>
        <taxon>Bacteroidia</taxon>
        <taxon>Bacteroidales</taxon>
        <taxon>Candidatus Gallipaludibacter</taxon>
    </lineage>
</organism>
<accession>A0A9D9N4S8</accession>
<dbReference type="EMBL" id="JADIMG010000079">
    <property type="protein sequence ID" value="MBO8460279.1"/>
    <property type="molecule type" value="Genomic_DNA"/>
</dbReference>
<dbReference type="InterPro" id="IPR006143">
    <property type="entry name" value="RND_pump_MFP"/>
</dbReference>
<evidence type="ECO:0000259" key="5">
    <source>
        <dbReference type="Pfam" id="PF25973"/>
    </source>
</evidence>
<feature type="compositionally biased region" description="Polar residues" evidence="4">
    <location>
        <begin position="22"/>
        <end position="34"/>
    </location>
</feature>
<comment type="caution">
    <text evidence="6">The sequence shown here is derived from an EMBL/GenBank/DDBJ whole genome shotgun (WGS) entry which is preliminary data.</text>
</comment>
<name>A0A9D9N4S8_9BACT</name>
<dbReference type="NCBIfam" id="TIGR01730">
    <property type="entry name" value="RND_mfp"/>
    <property type="match status" value="1"/>
</dbReference>
<keyword evidence="2" id="KW-0813">Transport</keyword>